<reference evidence="20 21" key="1">
    <citation type="submission" date="2016-04" db="EMBL/GenBank/DDBJ databases">
        <title>A degradative enzymes factory behind the ericoid mycorrhizal symbiosis.</title>
        <authorList>
            <consortium name="DOE Joint Genome Institute"/>
            <person name="Martino E."/>
            <person name="Morin E."/>
            <person name="Grelet G."/>
            <person name="Kuo A."/>
            <person name="Kohler A."/>
            <person name="Daghino S."/>
            <person name="Barry K."/>
            <person name="Choi C."/>
            <person name="Cichocki N."/>
            <person name="Clum A."/>
            <person name="Copeland A."/>
            <person name="Hainaut M."/>
            <person name="Haridas S."/>
            <person name="Labutti K."/>
            <person name="Lindquist E."/>
            <person name="Lipzen A."/>
            <person name="Khouja H.-R."/>
            <person name="Murat C."/>
            <person name="Ohm R."/>
            <person name="Olson A."/>
            <person name="Spatafora J."/>
            <person name="Veneault-Fourrey C."/>
            <person name="Henrissat B."/>
            <person name="Grigoriev I."/>
            <person name="Martin F."/>
            <person name="Perotto S."/>
        </authorList>
    </citation>
    <scope>NUCLEOTIDE SEQUENCE [LARGE SCALE GENOMIC DNA]</scope>
    <source>
        <strain evidence="20 21">E</strain>
    </source>
</reference>
<keyword evidence="16" id="KW-0137">Centromere</keyword>
<dbReference type="Pfam" id="PF08651">
    <property type="entry name" value="DASH_Duo1"/>
    <property type="match status" value="1"/>
</dbReference>
<evidence type="ECO:0000256" key="2">
    <source>
        <dbReference type="ARBA" id="ARBA00004186"/>
    </source>
</evidence>
<dbReference type="PANTHER" id="PTHR28216">
    <property type="entry name" value="DASH COMPLEX SUBUNIT DUO1"/>
    <property type="match status" value="1"/>
</dbReference>
<dbReference type="GeneID" id="36595259"/>
<dbReference type="OrthoDB" id="5599235at2759"/>
<dbReference type="GO" id="GO:0051301">
    <property type="term" value="P:cell division"/>
    <property type="evidence" value="ECO:0007669"/>
    <property type="project" value="UniProtKB-KW"/>
</dbReference>
<keyword evidence="7" id="KW-0132">Cell division</keyword>
<evidence type="ECO:0000313" key="20">
    <source>
        <dbReference type="EMBL" id="PMD55716.1"/>
    </source>
</evidence>
<dbReference type="InterPro" id="IPR013960">
    <property type="entry name" value="DASH_Duo1"/>
</dbReference>
<keyword evidence="10" id="KW-0159">Chromosome partition</keyword>
<protein>
    <recommendedName>
        <fullName evidence="17">DASH complex subunit DUO1</fullName>
    </recommendedName>
    <alternativeName>
        <fullName evidence="18">Outer kinetochore protein DUO1</fullName>
    </alternativeName>
</protein>
<proteinExistence type="inferred from homology"/>
<evidence type="ECO:0000256" key="7">
    <source>
        <dbReference type="ARBA" id="ARBA00022618"/>
    </source>
</evidence>
<feature type="compositionally biased region" description="Basic and acidic residues" evidence="19">
    <location>
        <begin position="143"/>
        <end position="169"/>
    </location>
</feature>
<organism evidence="20 21">
    <name type="scientific">Hyaloscypha bicolor E</name>
    <dbReference type="NCBI Taxonomy" id="1095630"/>
    <lineage>
        <taxon>Eukaryota</taxon>
        <taxon>Fungi</taxon>
        <taxon>Dikarya</taxon>
        <taxon>Ascomycota</taxon>
        <taxon>Pezizomycotina</taxon>
        <taxon>Leotiomycetes</taxon>
        <taxon>Helotiales</taxon>
        <taxon>Hyaloscyphaceae</taxon>
        <taxon>Hyaloscypha</taxon>
        <taxon>Hyaloscypha bicolor</taxon>
    </lineage>
</organism>
<keyword evidence="6" id="KW-0963">Cytoplasm</keyword>
<keyword evidence="21" id="KW-1185">Reference proteome</keyword>
<evidence type="ECO:0000313" key="21">
    <source>
        <dbReference type="Proteomes" id="UP000235371"/>
    </source>
</evidence>
<evidence type="ECO:0000256" key="12">
    <source>
        <dbReference type="ARBA" id="ARBA00023054"/>
    </source>
</evidence>
<name>A0A2J6SY62_9HELO</name>
<evidence type="ECO:0000256" key="1">
    <source>
        <dbReference type="ARBA" id="ARBA00004123"/>
    </source>
</evidence>
<dbReference type="GO" id="GO:0007059">
    <property type="term" value="P:chromosome segregation"/>
    <property type="evidence" value="ECO:0007669"/>
    <property type="project" value="UniProtKB-KW"/>
</dbReference>
<evidence type="ECO:0000256" key="17">
    <source>
        <dbReference type="ARBA" id="ARBA00044152"/>
    </source>
</evidence>
<evidence type="ECO:0000256" key="3">
    <source>
        <dbReference type="ARBA" id="ARBA00004629"/>
    </source>
</evidence>
<feature type="compositionally biased region" description="Basic residues" evidence="19">
    <location>
        <begin position="228"/>
        <end position="238"/>
    </location>
</feature>
<dbReference type="GO" id="GO:0005874">
    <property type="term" value="C:microtubule"/>
    <property type="evidence" value="ECO:0007669"/>
    <property type="project" value="UniProtKB-KW"/>
</dbReference>
<comment type="subcellular location">
    <subcellularLocation>
        <location evidence="3">Chromosome</location>
        <location evidence="3">Centromere</location>
        <location evidence="3">Kinetochore</location>
    </subcellularLocation>
    <subcellularLocation>
        <location evidence="2">Cytoplasm</location>
        <location evidence="2">Cytoskeleton</location>
        <location evidence="2">Spindle</location>
    </subcellularLocation>
    <subcellularLocation>
        <location evidence="1">Nucleus</location>
    </subcellularLocation>
</comment>
<dbReference type="GO" id="GO:0042729">
    <property type="term" value="C:DASH complex"/>
    <property type="evidence" value="ECO:0007669"/>
    <property type="project" value="InterPro"/>
</dbReference>
<evidence type="ECO:0000256" key="6">
    <source>
        <dbReference type="ARBA" id="ARBA00022490"/>
    </source>
</evidence>
<feature type="region of interest" description="Disordered" evidence="19">
    <location>
        <begin position="1"/>
        <end position="50"/>
    </location>
</feature>
<keyword evidence="12" id="KW-0175">Coiled coil</keyword>
<dbReference type="STRING" id="1095630.A0A2J6SY62"/>
<evidence type="ECO:0000256" key="19">
    <source>
        <dbReference type="SAM" id="MobiDB-lite"/>
    </source>
</evidence>
<gene>
    <name evidence="20" type="ORF">K444DRAFT_666406</name>
</gene>
<keyword evidence="15" id="KW-0131">Cell cycle</keyword>
<keyword evidence="8" id="KW-0493">Microtubule</keyword>
<accession>A0A2J6SY62</accession>
<keyword evidence="11" id="KW-0995">Kinetochore</keyword>
<evidence type="ECO:0000256" key="16">
    <source>
        <dbReference type="ARBA" id="ARBA00023328"/>
    </source>
</evidence>
<keyword evidence="5" id="KW-0158">Chromosome</keyword>
<keyword evidence="13" id="KW-0206">Cytoskeleton</keyword>
<evidence type="ECO:0000256" key="11">
    <source>
        <dbReference type="ARBA" id="ARBA00022838"/>
    </source>
</evidence>
<evidence type="ECO:0000256" key="13">
    <source>
        <dbReference type="ARBA" id="ARBA00023212"/>
    </source>
</evidence>
<feature type="region of interest" description="Disordered" evidence="19">
    <location>
        <begin position="141"/>
        <end position="238"/>
    </location>
</feature>
<dbReference type="RefSeq" id="XP_024732620.1">
    <property type="nucleotide sequence ID" value="XM_024887183.1"/>
</dbReference>
<dbReference type="GO" id="GO:0000278">
    <property type="term" value="P:mitotic cell cycle"/>
    <property type="evidence" value="ECO:0007669"/>
    <property type="project" value="InterPro"/>
</dbReference>
<feature type="compositionally biased region" description="Low complexity" evidence="19">
    <location>
        <begin position="22"/>
        <end position="37"/>
    </location>
</feature>
<dbReference type="AlphaFoldDB" id="A0A2J6SY62"/>
<evidence type="ECO:0000256" key="8">
    <source>
        <dbReference type="ARBA" id="ARBA00022701"/>
    </source>
</evidence>
<sequence length="238" mass="25709">MSTPDVGKLDLSDSDTEDLFASPSKVSKQSQKSNPKSDVPSNCNVESKYDAEQAREASLRKELESVRSINEVIESVVSSLEVAKGNMDTVSRTVTSASTLLNTWIRILSQTEHNQRLILNPNWQGASQDIADMENEMVLKAQQAERRAAEEERRREDARRRAEDEERQRQAGTSVRGARGTRGRGRGTGRGGISGTGYVAGGSSSLSGGSRGTSQTGRSGTGIGRGLRGTRGRARGVR</sequence>
<feature type="compositionally biased region" description="Low complexity" evidence="19">
    <location>
        <begin position="201"/>
        <end position="218"/>
    </location>
</feature>
<evidence type="ECO:0000256" key="15">
    <source>
        <dbReference type="ARBA" id="ARBA00023306"/>
    </source>
</evidence>
<dbReference type="PANTHER" id="PTHR28216:SF1">
    <property type="entry name" value="DASH COMPLEX SUBUNIT DUO1"/>
    <property type="match status" value="1"/>
</dbReference>
<keyword evidence="14" id="KW-0539">Nucleus</keyword>
<keyword evidence="9" id="KW-0498">Mitosis</keyword>
<dbReference type="InParanoid" id="A0A2J6SY62"/>
<evidence type="ECO:0000256" key="18">
    <source>
        <dbReference type="ARBA" id="ARBA00044358"/>
    </source>
</evidence>
<feature type="compositionally biased region" description="Gly residues" evidence="19">
    <location>
        <begin position="188"/>
        <end position="200"/>
    </location>
</feature>
<dbReference type="Proteomes" id="UP000235371">
    <property type="component" value="Unassembled WGS sequence"/>
</dbReference>
<evidence type="ECO:0000256" key="10">
    <source>
        <dbReference type="ARBA" id="ARBA00022829"/>
    </source>
</evidence>
<comment type="similarity">
    <text evidence="4">Belongs to the DASH complex DUO1 family.</text>
</comment>
<evidence type="ECO:0000256" key="5">
    <source>
        <dbReference type="ARBA" id="ARBA00022454"/>
    </source>
</evidence>
<dbReference type="GO" id="GO:0072686">
    <property type="term" value="C:mitotic spindle"/>
    <property type="evidence" value="ECO:0007669"/>
    <property type="project" value="InterPro"/>
</dbReference>
<evidence type="ECO:0000256" key="4">
    <source>
        <dbReference type="ARBA" id="ARBA00005366"/>
    </source>
</evidence>
<evidence type="ECO:0000256" key="14">
    <source>
        <dbReference type="ARBA" id="ARBA00023242"/>
    </source>
</evidence>
<evidence type="ECO:0000256" key="9">
    <source>
        <dbReference type="ARBA" id="ARBA00022776"/>
    </source>
</evidence>
<dbReference type="EMBL" id="KZ613854">
    <property type="protein sequence ID" value="PMD55716.1"/>
    <property type="molecule type" value="Genomic_DNA"/>
</dbReference>